<keyword evidence="1" id="KW-1133">Transmembrane helix</keyword>
<accession>A0A9X4LLC8</accession>
<dbReference type="AlphaFoldDB" id="A0A9X4LLC8"/>
<evidence type="ECO:0000256" key="1">
    <source>
        <dbReference type="SAM" id="Phobius"/>
    </source>
</evidence>
<organism evidence="2 3">
    <name type="scientific">Pelomonas aquatica</name>
    <dbReference type="NCBI Taxonomy" id="431058"/>
    <lineage>
        <taxon>Bacteria</taxon>
        <taxon>Pseudomonadati</taxon>
        <taxon>Pseudomonadota</taxon>
        <taxon>Betaproteobacteria</taxon>
        <taxon>Burkholderiales</taxon>
        <taxon>Sphaerotilaceae</taxon>
        <taxon>Roseateles</taxon>
    </lineage>
</organism>
<keyword evidence="1" id="KW-0472">Membrane</keyword>
<gene>
    <name evidence="2" type="ORF">EXJ73_19560</name>
</gene>
<dbReference type="InterPro" id="IPR012902">
    <property type="entry name" value="N_methyl_site"/>
</dbReference>
<reference evidence="2" key="1">
    <citation type="submission" date="2019-02" db="EMBL/GenBank/DDBJ databases">
        <title>Draft genome of the type strain Pelomonas aquatica CCUG 52575T.</title>
        <authorList>
            <person name="Gomila M."/>
            <person name="Lalucat J."/>
        </authorList>
    </citation>
    <scope>NUCLEOTIDE SEQUENCE</scope>
    <source>
        <strain evidence="2">CCUG 52575</strain>
    </source>
</reference>
<dbReference type="SUPFAM" id="SSF54523">
    <property type="entry name" value="Pili subunits"/>
    <property type="match status" value="1"/>
</dbReference>
<keyword evidence="1" id="KW-0812">Transmembrane</keyword>
<evidence type="ECO:0000313" key="2">
    <source>
        <dbReference type="EMBL" id="MDG0864662.1"/>
    </source>
</evidence>
<sequence>MLGALIMQQLRTPLHPTTSCRGLTLVEVLVALVVLGVIVALASPSLADMMERRRVVAAMGELTSMINFAKSETNAVGDVLDLHLEPSVDSQISCARLVTQSVFDTCGCDVASAKVCRNGSSAMVREFLLPKSTGVSFLATADSWPAGNALSFTRNLHYATPQNFRLTVTGQRTGAQLRIQLNDMGRVHVCSPSASIGGYPAC</sequence>
<dbReference type="Proteomes" id="UP001152766">
    <property type="component" value="Unassembled WGS sequence"/>
</dbReference>
<protein>
    <submittedName>
        <fullName evidence="2">Prepilin-type N-terminal cleavage/methylation domain-containing protein</fullName>
    </submittedName>
</protein>
<name>A0A9X4LLC8_9BURK</name>
<dbReference type="Pfam" id="PF07963">
    <property type="entry name" value="N_methyl"/>
    <property type="match status" value="1"/>
</dbReference>
<proteinExistence type="predicted"/>
<feature type="transmembrane region" description="Helical" evidence="1">
    <location>
        <begin position="23"/>
        <end position="44"/>
    </location>
</feature>
<evidence type="ECO:0000313" key="3">
    <source>
        <dbReference type="Proteomes" id="UP001152766"/>
    </source>
</evidence>
<comment type="caution">
    <text evidence="2">The sequence shown here is derived from an EMBL/GenBank/DDBJ whole genome shotgun (WGS) entry which is preliminary data.</text>
</comment>
<dbReference type="EMBL" id="SGUG01000038">
    <property type="protein sequence ID" value="MDG0864662.1"/>
    <property type="molecule type" value="Genomic_DNA"/>
</dbReference>
<dbReference type="Gene3D" id="3.30.700.10">
    <property type="entry name" value="Glycoprotein, Type 4 Pilin"/>
    <property type="match status" value="1"/>
</dbReference>
<keyword evidence="3" id="KW-1185">Reference proteome</keyword>
<dbReference type="RefSeq" id="WP_378990898.1">
    <property type="nucleotide sequence ID" value="NZ_JBHSRN010000042.1"/>
</dbReference>
<dbReference type="PROSITE" id="PS00409">
    <property type="entry name" value="PROKAR_NTER_METHYL"/>
    <property type="match status" value="1"/>
</dbReference>
<dbReference type="InterPro" id="IPR045584">
    <property type="entry name" value="Pilin-like"/>
</dbReference>
<dbReference type="NCBIfam" id="TIGR02532">
    <property type="entry name" value="IV_pilin_GFxxxE"/>
    <property type="match status" value="1"/>
</dbReference>